<feature type="domain" description="Cytochrome c" evidence="5">
    <location>
        <begin position="32"/>
        <end position="147"/>
    </location>
</feature>
<dbReference type="Proteomes" id="UP000048984">
    <property type="component" value="Unassembled WGS sequence"/>
</dbReference>
<dbReference type="EMBL" id="LJYW01000001">
    <property type="protein sequence ID" value="KPL52681.1"/>
    <property type="molecule type" value="Genomic_DNA"/>
</dbReference>
<dbReference type="GO" id="GO:0020037">
    <property type="term" value="F:heme binding"/>
    <property type="evidence" value="ECO:0007669"/>
    <property type="project" value="InterPro"/>
</dbReference>
<evidence type="ECO:0000256" key="3">
    <source>
        <dbReference type="ARBA" id="ARBA00023004"/>
    </source>
</evidence>
<evidence type="ECO:0000313" key="6">
    <source>
        <dbReference type="EMBL" id="KPL52681.1"/>
    </source>
</evidence>
<dbReference type="InterPro" id="IPR009056">
    <property type="entry name" value="Cyt_c-like_dom"/>
</dbReference>
<name>A0A0N8GEW8_9HYPH</name>
<dbReference type="PROSITE" id="PS51007">
    <property type="entry name" value="CYTC"/>
    <property type="match status" value="1"/>
</dbReference>
<sequence>MRVKGHQFSRGAVVAAAIVVGAGFGGSAGAETSLEVGRSEFASYCAACHGHDGRGDGPFQVLLTRRVPGLTGLARANGGTFPADRVAEVVRGSVDMPGHGPMGMPLWGDHYRTKAPSQLGPYFKPEDAEAYVKSRIQGVVDYLATIQEK</sequence>
<proteinExistence type="predicted"/>
<keyword evidence="7" id="KW-1185">Reference proteome</keyword>
<evidence type="ECO:0000256" key="2">
    <source>
        <dbReference type="ARBA" id="ARBA00022723"/>
    </source>
</evidence>
<keyword evidence="2 4" id="KW-0479">Metal-binding</keyword>
<gene>
    <name evidence="6" type="ORF">ABB55_10995</name>
</gene>
<dbReference type="Pfam" id="PF00034">
    <property type="entry name" value="Cytochrom_C"/>
    <property type="match status" value="1"/>
</dbReference>
<dbReference type="SUPFAM" id="SSF46626">
    <property type="entry name" value="Cytochrome c"/>
    <property type="match status" value="1"/>
</dbReference>
<accession>A0A0N8GEW8</accession>
<reference evidence="6 7" key="1">
    <citation type="submission" date="2015-09" db="EMBL/GenBank/DDBJ databases">
        <authorList>
            <consortium name="Swine Surveillance"/>
        </authorList>
    </citation>
    <scope>NUCLEOTIDE SEQUENCE [LARGE SCALE GENOMIC DNA]</scope>
    <source>
        <strain evidence="6 7">16</strain>
    </source>
</reference>
<dbReference type="STRING" id="665126.ABB55_10995"/>
<comment type="caution">
    <text evidence="6">The sequence shown here is derived from an EMBL/GenBank/DDBJ whole genome shotgun (WGS) entry which is preliminary data.</text>
</comment>
<keyword evidence="3 4" id="KW-0408">Iron</keyword>
<keyword evidence="1 4" id="KW-0349">Heme</keyword>
<dbReference type="Gene3D" id="1.10.760.10">
    <property type="entry name" value="Cytochrome c-like domain"/>
    <property type="match status" value="1"/>
</dbReference>
<evidence type="ECO:0000256" key="1">
    <source>
        <dbReference type="ARBA" id="ARBA00022617"/>
    </source>
</evidence>
<reference evidence="6 7" key="2">
    <citation type="submission" date="2015-10" db="EMBL/GenBank/DDBJ databases">
        <title>Draft Genome Sequence of Prosthecomicrobium hirschii ATCC 27832.</title>
        <authorList>
            <person name="Daniel J."/>
            <person name="Givan S.A."/>
            <person name="Brun Y.V."/>
            <person name="Brown P.J."/>
        </authorList>
    </citation>
    <scope>NUCLEOTIDE SEQUENCE [LARGE SCALE GENOMIC DNA]</scope>
    <source>
        <strain evidence="6 7">16</strain>
    </source>
</reference>
<dbReference type="InterPro" id="IPR036909">
    <property type="entry name" value="Cyt_c-like_dom_sf"/>
</dbReference>
<organism evidence="6 7">
    <name type="scientific">Prosthecodimorpha hirschii</name>
    <dbReference type="NCBI Taxonomy" id="665126"/>
    <lineage>
        <taxon>Bacteria</taxon>
        <taxon>Pseudomonadati</taxon>
        <taxon>Pseudomonadota</taxon>
        <taxon>Alphaproteobacteria</taxon>
        <taxon>Hyphomicrobiales</taxon>
        <taxon>Ancalomicrobiaceae</taxon>
        <taxon>Prosthecodimorpha</taxon>
    </lineage>
</organism>
<dbReference type="AlphaFoldDB" id="A0A0N8GEW8"/>
<evidence type="ECO:0000313" key="7">
    <source>
        <dbReference type="Proteomes" id="UP000048984"/>
    </source>
</evidence>
<dbReference type="GO" id="GO:0009055">
    <property type="term" value="F:electron transfer activity"/>
    <property type="evidence" value="ECO:0007669"/>
    <property type="project" value="InterPro"/>
</dbReference>
<evidence type="ECO:0000256" key="4">
    <source>
        <dbReference type="PROSITE-ProRule" id="PRU00433"/>
    </source>
</evidence>
<protein>
    <recommendedName>
        <fullName evidence="5">Cytochrome c domain-containing protein</fullName>
    </recommendedName>
</protein>
<evidence type="ECO:0000259" key="5">
    <source>
        <dbReference type="PROSITE" id="PS51007"/>
    </source>
</evidence>
<dbReference type="GO" id="GO:0046872">
    <property type="term" value="F:metal ion binding"/>
    <property type="evidence" value="ECO:0007669"/>
    <property type="project" value="UniProtKB-KW"/>
</dbReference>